<dbReference type="Gene3D" id="3.40.50.450">
    <property type="match status" value="1"/>
</dbReference>
<dbReference type="RefSeq" id="WP_042454663.1">
    <property type="nucleotide sequence ID" value="NZ_FOAZ01000003.1"/>
</dbReference>
<dbReference type="SUPFAM" id="SSF52309">
    <property type="entry name" value="N-(deoxy)ribosyltransferase-like"/>
    <property type="match status" value="1"/>
</dbReference>
<evidence type="ECO:0000313" key="1">
    <source>
        <dbReference type="EMBL" id="SEK74886.1"/>
    </source>
</evidence>
<dbReference type="eggNOG" id="COG3613">
    <property type="taxonomic scope" value="Bacteria"/>
</dbReference>
<dbReference type="OrthoDB" id="4743790at2"/>
<proteinExistence type="predicted"/>
<accession>A0A1H7JKK0</accession>
<reference evidence="2" key="1">
    <citation type="submission" date="2016-10" db="EMBL/GenBank/DDBJ databases">
        <authorList>
            <person name="Varghese N."/>
        </authorList>
    </citation>
    <scope>NUCLEOTIDE SEQUENCE [LARGE SCALE GENOMIC DNA]</scope>
    <source>
        <strain evidence="2">DSM 45096 / BCRC 16803 / CGMCC 4.1857 / CIP 109030 / JCM 12277 / KCTC 19219 / NBRC 100920 / 33214</strain>
    </source>
</reference>
<keyword evidence="1" id="KW-0808">Transferase</keyword>
<organism evidence="1 2">
    <name type="scientific">Streptacidiphilus jiangxiensis</name>
    <dbReference type="NCBI Taxonomy" id="235985"/>
    <lineage>
        <taxon>Bacteria</taxon>
        <taxon>Bacillati</taxon>
        <taxon>Actinomycetota</taxon>
        <taxon>Actinomycetes</taxon>
        <taxon>Kitasatosporales</taxon>
        <taxon>Streptomycetaceae</taxon>
        <taxon>Streptacidiphilus</taxon>
    </lineage>
</organism>
<dbReference type="AlphaFoldDB" id="A0A1H7JKK0"/>
<dbReference type="InterPro" id="IPR007710">
    <property type="entry name" value="Nucleoside_deoxyribTrfase"/>
</dbReference>
<protein>
    <submittedName>
        <fullName evidence="1">Nucleoside 2-deoxyribosyltransferase</fullName>
    </submittedName>
</protein>
<dbReference type="GO" id="GO:0016740">
    <property type="term" value="F:transferase activity"/>
    <property type="evidence" value="ECO:0007669"/>
    <property type="project" value="UniProtKB-KW"/>
</dbReference>
<dbReference type="STRING" id="235985.SAMN05414137_103331"/>
<name>A0A1H7JKK0_STRJI</name>
<dbReference type="EMBL" id="FOAZ01000003">
    <property type="protein sequence ID" value="SEK74886.1"/>
    <property type="molecule type" value="Genomic_DNA"/>
</dbReference>
<sequence>MLEVKRQRFLVSADPARETRNVRAFLAAPSLRLAGPADGVMSLPLRERIAALRVALLDSGVTVYSSHHDEEWVSREGTGPRVPSPFRAMQSADVVFAYVGQRPSTGMGMELGWATALRKPVVLMVDEAKVHGVLIDQLESVTKVLPIKDDGPMTPSALRHTVVTALDWADQAAPLAG</sequence>
<evidence type="ECO:0000313" key="2">
    <source>
        <dbReference type="Proteomes" id="UP000183015"/>
    </source>
</evidence>
<dbReference type="Proteomes" id="UP000183015">
    <property type="component" value="Unassembled WGS sequence"/>
</dbReference>
<dbReference type="Pfam" id="PF05014">
    <property type="entry name" value="Nuc_deoxyrib_tr"/>
    <property type="match status" value="1"/>
</dbReference>
<keyword evidence="2" id="KW-1185">Reference proteome</keyword>
<gene>
    <name evidence="1" type="ORF">SAMN05414137_103331</name>
</gene>